<gene>
    <name evidence="2 4" type="ORF">P152DRAFT_415167</name>
</gene>
<organism evidence="2">
    <name type="scientific">Eremomyces bilateralis CBS 781.70</name>
    <dbReference type="NCBI Taxonomy" id="1392243"/>
    <lineage>
        <taxon>Eukaryota</taxon>
        <taxon>Fungi</taxon>
        <taxon>Dikarya</taxon>
        <taxon>Ascomycota</taxon>
        <taxon>Pezizomycotina</taxon>
        <taxon>Dothideomycetes</taxon>
        <taxon>Dothideomycetes incertae sedis</taxon>
        <taxon>Eremomycetales</taxon>
        <taxon>Eremomycetaceae</taxon>
        <taxon>Eremomyces</taxon>
    </lineage>
</organism>
<keyword evidence="3" id="KW-1185">Reference proteome</keyword>
<feature type="non-terminal residue" evidence="2">
    <location>
        <position position="314"/>
    </location>
</feature>
<name>A0A6G1G5G7_9PEZI</name>
<proteinExistence type="predicted"/>
<dbReference type="Pfam" id="PF20411">
    <property type="entry name" value="DUF6697"/>
    <property type="match status" value="1"/>
</dbReference>
<dbReference type="OrthoDB" id="5427977at2759"/>
<sequence length="314" mass="36147">MDSIQGSSAVFVANGAPRSDDGTHGSVRQSVEDIGAMSLVIEPDWKPAYIRRLTNVDRDLIADIPFRNESFSEKFIHLMLRGKEVSPGMYLCDASGIIPTRFYYVFDAKVEPYLPKNPGTHGAKLSAFFNTDIYIVDNPYDNVALFIKQSDDLHYFGQYNQPRNSDRLGYDTQCERVPDHVKMYWAQKLADPHRAAWLKAEMMKHFCPEMRYNGRLPAGKTVTPGGTVLSEVDIEAEKERYWAKAKHELFNFARRVRSWKEEAEMEVFTTTVEKMLLAFEATDADETPALRLWWEYLVCTGWDAGVYQRLWDLK</sequence>
<dbReference type="InterPro" id="IPR046520">
    <property type="entry name" value="DUF6697"/>
</dbReference>
<reference evidence="4" key="2">
    <citation type="submission" date="2020-04" db="EMBL/GenBank/DDBJ databases">
        <authorList>
            <consortium name="NCBI Genome Project"/>
        </authorList>
    </citation>
    <scope>NUCLEOTIDE SEQUENCE</scope>
    <source>
        <strain evidence="4">CBS 781.70</strain>
    </source>
</reference>
<evidence type="ECO:0000313" key="2">
    <source>
        <dbReference type="EMBL" id="KAF1813303.1"/>
    </source>
</evidence>
<protein>
    <recommendedName>
        <fullName evidence="1">DUF6697 domain-containing protein</fullName>
    </recommendedName>
</protein>
<feature type="domain" description="DUF6697" evidence="1">
    <location>
        <begin position="71"/>
        <end position="312"/>
    </location>
</feature>
<dbReference type="EMBL" id="ML975155">
    <property type="protein sequence ID" value="KAF1813303.1"/>
    <property type="molecule type" value="Genomic_DNA"/>
</dbReference>
<reference evidence="2 4" key="1">
    <citation type="submission" date="2020-01" db="EMBL/GenBank/DDBJ databases">
        <authorList>
            <consortium name="DOE Joint Genome Institute"/>
            <person name="Haridas S."/>
            <person name="Albert R."/>
            <person name="Binder M."/>
            <person name="Bloem J."/>
            <person name="Labutti K."/>
            <person name="Salamov A."/>
            <person name="Andreopoulos B."/>
            <person name="Baker S.E."/>
            <person name="Barry K."/>
            <person name="Bills G."/>
            <person name="Bluhm B.H."/>
            <person name="Cannon C."/>
            <person name="Castanera R."/>
            <person name="Culley D.E."/>
            <person name="Daum C."/>
            <person name="Ezra D."/>
            <person name="Gonzalez J.B."/>
            <person name="Henrissat B."/>
            <person name="Kuo A."/>
            <person name="Liang C."/>
            <person name="Lipzen A."/>
            <person name="Lutzoni F."/>
            <person name="Magnuson J."/>
            <person name="Mondo S."/>
            <person name="Nolan M."/>
            <person name="Ohm R."/>
            <person name="Pangilinan J."/>
            <person name="Park H.-J."/>
            <person name="Ramirez L."/>
            <person name="Alfaro M."/>
            <person name="Sun H."/>
            <person name="Tritt A."/>
            <person name="Yoshinaga Y."/>
            <person name="Zwiers L.-H."/>
            <person name="Turgeon B.G."/>
            <person name="Goodwin S.B."/>
            <person name="Spatafora J.W."/>
            <person name="Crous P.W."/>
            <person name="Grigoriev I.V."/>
        </authorList>
    </citation>
    <scope>NUCLEOTIDE SEQUENCE</scope>
    <source>
        <strain evidence="2 4">CBS 781.70</strain>
    </source>
</reference>
<evidence type="ECO:0000313" key="4">
    <source>
        <dbReference type="RefSeq" id="XP_033534934.1"/>
    </source>
</evidence>
<dbReference type="Proteomes" id="UP000504638">
    <property type="component" value="Unplaced"/>
</dbReference>
<dbReference type="AlphaFoldDB" id="A0A6G1G5G7"/>
<dbReference type="RefSeq" id="XP_033534934.1">
    <property type="nucleotide sequence ID" value="XM_033677044.1"/>
</dbReference>
<reference evidence="4" key="3">
    <citation type="submission" date="2025-04" db="UniProtKB">
        <authorList>
            <consortium name="RefSeq"/>
        </authorList>
    </citation>
    <scope>IDENTIFICATION</scope>
    <source>
        <strain evidence="4">CBS 781.70</strain>
    </source>
</reference>
<dbReference type="GeneID" id="54417614"/>
<evidence type="ECO:0000259" key="1">
    <source>
        <dbReference type="Pfam" id="PF20411"/>
    </source>
</evidence>
<accession>A0A6G1G5G7</accession>
<evidence type="ECO:0000313" key="3">
    <source>
        <dbReference type="Proteomes" id="UP000504638"/>
    </source>
</evidence>